<dbReference type="Pfam" id="PF00202">
    <property type="entry name" value="Aminotran_3"/>
    <property type="match status" value="1"/>
</dbReference>
<comment type="catalytic activity">
    <reaction evidence="7">
        <text>L-2,4-diaminobutanoate + 2-oxoglutarate = L-aspartate 4-semialdehyde + L-glutamate</text>
        <dbReference type="Rhea" id="RHEA:11160"/>
        <dbReference type="ChEBI" id="CHEBI:16810"/>
        <dbReference type="ChEBI" id="CHEBI:29985"/>
        <dbReference type="ChEBI" id="CHEBI:58761"/>
        <dbReference type="ChEBI" id="CHEBI:537519"/>
        <dbReference type="EC" id="2.6.1.76"/>
    </reaction>
</comment>
<dbReference type="InterPro" id="IPR005814">
    <property type="entry name" value="Aminotrans_3"/>
</dbReference>
<dbReference type="NCBIfam" id="NF006733">
    <property type="entry name" value="PRK09264.1"/>
    <property type="match status" value="1"/>
</dbReference>
<protein>
    <recommendedName>
        <fullName evidence="7">Diaminobutyrate--2-oxoglutarate transaminase</fullName>
        <ecNumber evidence="7">2.6.1.76</ecNumber>
    </recommendedName>
    <alternativeName>
        <fullName evidence="7">DABA aminotransferase</fullName>
    </alternativeName>
</protein>
<dbReference type="InterPro" id="IPR004637">
    <property type="entry name" value="Dat"/>
</dbReference>
<name>A0A366EXM6_9HYPH</name>
<evidence type="ECO:0000256" key="5">
    <source>
        <dbReference type="ARBA" id="ARBA00022898"/>
    </source>
</evidence>
<dbReference type="PIRSF" id="PIRSF000521">
    <property type="entry name" value="Transaminase_4ab_Lys_Orn"/>
    <property type="match status" value="1"/>
</dbReference>
<comment type="pathway">
    <text evidence="7">Amine and polyamine biosynthesis; ectoine biosynthesis; L-ectoine from L-aspartate 4-semialdehyde: step 1/3.</text>
</comment>
<evidence type="ECO:0000256" key="2">
    <source>
        <dbReference type="ARBA" id="ARBA00008954"/>
    </source>
</evidence>
<dbReference type="InterPro" id="IPR012773">
    <property type="entry name" value="Ectoine_EctB"/>
</dbReference>
<evidence type="ECO:0000313" key="8">
    <source>
        <dbReference type="EMBL" id="RBP07104.1"/>
    </source>
</evidence>
<evidence type="ECO:0000256" key="3">
    <source>
        <dbReference type="ARBA" id="ARBA00022576"/>
    </source>
</evidence>
<dbReference type="Proteomes" id="UP000253529">
    <property type="component" value="Unassembled WGS sequence"/>
</dbReference>
<comment type="similarity">
    <text evidence="2 6">Belongs to the class-III pyridoxal-phosphate-dependent aminotransferase family.</text>
</comment>
<dbReference type="EC" id="2.6.1.76" evidence="7"/>
<dbReference type="Gene3D" id="3.40.640.10">
    <property type="entry name" value="Type I PLP-dependent aspartate aminotransferase-like (Major domain)"/>
    <property type="match status" value="1"/>
</dbReference>
<dbReference type="InterPro" id="IPR015422">
    <property type="entry name" value="PyrdxlP-dep_Trfase_small"/>
</dbReference>
<dbReference type="UniPathway" id="UPA00067">
    <property type="reaction ID" value="UER00121"/>
</dbReference>
<dbReference type="AlphaFoldDB" id="A0A366EXM6"/>
<sequence length="436" mass="47067">MKDKIIRIRPTELTDGLESEVRWYSRRMSAVLSRAKGAKVWDAAGAEYIDFLTGCGALNYGHNPDPLKRALLDYIEMDGIVSTLDLRTKARAEFMIGFEETILRPRKLQYKMMFPGPTGTNAVEAALKLARKVTRRTNVVAFTNAFHGVTLGSLAVTANRAKRAGAGVPLGQTTWLPYDGYFGPSVDTADLIAQMVQDPGSGIDPPAAFLLETVQGEGGGLCASAGWLRRLCKLARDIGSLVIIDDIQAGCGRTGTFFSFEDIGVEPDLVCLSKSLSGYGLALSMVLMRPEHDVWAPGEHNGTFRGQNHAFVTARAALAYWRDETFLRRLADAIETLDAWIARLVASDPSRWSARGRGLLRGVACGDGEFAARVCHEAYQAGVLVETSGAKGDVVKFLPPLNVSAEDMDDALGRLDGAFALVANDYGRGAELASGD</sequence>
<keyword evidence="3 7" id="KW-0032">Aminotransferase</keyword>
<keyword evidence="4 7" id="KW-0808">Transferase</keyword>
<dbReference type="InterPro" id="IPR015421">
    <property type="entry name" value="PyrdxlP-dep_Trfase_major"/>
</dbReference>
<keyword evidence="9" id="KW-1185">Reference proteome</keyword>
<dbReference type="GO" id="GO:0045303">
    <property type="term" value="F:diaminobutyrate-2-oxoglutarate transaminase activity"/>
    <property type="evidence" value="ECO:0007669"/>
    <property type="project" value="UniProtKB-EC"/>
</dbReference>
<comment type="function">
    <text evidence="7">Catalyzes reversively the conversion of L-aspartate beta-semialdehyde (ASA) to L-2,4-diaminobutyrate (DABA) by transamination with L-glutamate.</text>
</comment>
<dbReference type="NCBIfam" id="TIGR02407">
    <property type="entry name" value="ectoine_ectB"/>
    <property type="match status" value="1"/>
</dbReference>
<comment type="cofactor">
    <cofactor evidence="1 7">
        <name>pyridoxal 5'-phosphate</name>
        <dbReference type="ChEBI" id="CHEBI:597326"/>
    </cofactor>
</comment>
<keyword evidence="5 6" id="KW-0663">Pyridoxal phosphate</keyword>
<dbReference type="PROSITE" id="PS00600">
    <property type="entry name" value="AA_TRANSFER_CLASS_3"/>
    <property type="match status" value="1"/>
</dbReference>
<evidence type="ECO:0000256" key="7">
    <source>
        <dbReference type="RuleBase" id="RU365034"/>
    </source>
</evidence>
<dbReference type="EMBL" id="QNRK01000029">
    <property type="protein sequence ID" value="RBP07104.1"/>
    <property type="molecule type" value="Genomic_DNA"/>
</dbReference>
<gene>
    <name evidence="8" type="ORF">DFR50_12934</name>
</gene>
<evidence type="ECO:0000313" key="9">
    <source>
        <dbReference type="Proteomes" id="UP000253529"/>
    </source>
</evidence>
<dbReference type="PANTHER" id="PTHR43552">
    <property type="entry name" value="DIAMINOBUTYRATE--2-OXOGLUTARATE AMINOTRANSFERASE"/>
    <property type="match status" value="1"/>
</dbReference>
<proteinExistence type="inferred from homology"/>
<organism evidence="8 9">
    <name type="scientific">Roseiarcus fermentans</name>
    <dbReference type="NCBI Taxonomy" id="1473586"/>
    <lineage>
        <taxon>Bacteria</taxon>
        <taxon>Pseudomonadati</taxon>
        <taxon>Pseudomonadota</taxon>
        <taxon>Alphaproteobacteria</taxon>
        <taxon>Hyphomicrobiales</taxon>
        <taxon>Roseiarcaceae</taxon>
        <taxon>Roseiarcus</taxon>
    </lineage>
</organism>
<dbReference type="SUPFAM" id="SSF53383">
    <property type="entry name" value="PLP-dependent transferases"/>
    <property type="match status" value="1"/>
</dbReference>
<dbReference type="GO" id="GO:0047307">
    <property type="term" value="F:diaminobutyrate-pyruvate transaminase activity"/>
    <property type="evidence" value="ECO:0007669"/>
    <property type="project" value="InterPro"/>
</dbReference>
<reference evidence="8 9" key="1">
    <citation type="submission" date="2018-06" db="EMBL/GenBank/DDBJ databases">
        <title>Genomic Encyclopedia of Type Strains, Phase IV (KMG-IV): sequencing the most valuable type-strain genomes for metagenomic binning, comparative biology and taxonomic classification.</title>
        <authorList>
            <person name="Goeker M."/>
        </authorList>
    </citation>
    <scope>NUCLEOTIDE SEQUENCE [LARGE SCALE GENOMIC DNA]</scope>
    <source>
        <strain evidence="8 9">DSM 24875</strain>
    </source>
</reference>
<accession>A0A366EXM6</accession>
<dbReference type="InterPro" id="IPR049704">
    <property type="entry name" value="Aminotrans_3_PPA_site"/>
</dbReference>
<dbReference type="CDD" id="cd00610">
    <property type="entry name" value="OAT_like"/>
    <property type="match status" value="1"/>
</dbReference>
<evidence type="ECO:0000256" key="6">
    <source>
        <dbReference type="RuleBase" id="RU003560"/>
    </source>
</evidence>
<dbReference type="RefSeq" id="WP_281017055.1">
    <property type="nucleotide sequence ID" value="NZ_QNRK01000029.1"/>
</dbReference>
<evidence type="ECO:0000256" key="4">
    <source>
        <dbReference type="ARBA" id="ARBA00022679"/>
    </source>
</evidence>
<comment type="caution">
    <text evidence="8">The sequence shown here is derived from an EMBL/GenBank/DDBJ whole genome shotgun (WGS) entry which is preliminary data.</text>
</comment>
<dbReference type="GO" id="GO:0030170">
    <property type="term" value="F:pyridoxal phosphate binding"/>
    <property type="evidence" value="ECO:0007669"/>
    <property type="project" value="InterPro"/>
</dbReference>
<dbReference type="InterPro" id="IPR015424">
    <property type="entry name" value="PyrdxlP-dep_Trfase"/>
</dbReference>
<dbReference type="PANTHER" id="PTHR43552:SF2">
    <property type="entry name" value="DIAMINOBUTYRATE--2-OXOGLUTARATE TRANSAMINASE"/>
    <property type="match status" value="1"/>
</dbReference>
<dbReference type="Gene3D" id="3.90.1150.10">
    <property type="entry name" value="Aspartate Aminotransferase, domain 1"/>
    <property type="match status" value="1"/>
</dbReference>
<evidence type="ECO:0000256" key="1">
    <source>
        <dbReference type="ARBA" id="ARBA00001933"/>
    </source>
</evidence>
<dbReference type="GO" id="GO:0019491">
    <property type="term" value="P:ectoine biosynthetic process"/>
    <property type="evidence" value="ECO:0007669"/>
    <property type="project" value="UniProtKB-UniPathway"/>
</dbReference>